<reference evidence="1" key="1">
    <citation type="journal article" date="2015" name="Nature">
        <title>Complex archaea that bridge the gap between prokaryotes and eukaryotes.</title>
        <authorList>
            <person name="Spang A."/>
            <person name="Saw J.H."/>
            <person name="Jorgensen S.L."/>
            <person name="Zaremba-Niedzwiedzka K."/>
            <person name="Martijn J."/>
            <person name="Lind A.E."/>
            <person name="van Eijk R."/>
            <person name="Schleper C."/>
            <person name="Guy L."/>
            <person name="Ettema T.J."/>
        </authorList>
    </citation>
    <scope>NUCLEOTIDE SEQUENCE</scope>
</reference>
<accession>A0A0F9EAB0</accession>
<organism evidence="1">
    <name type="scientific">marine sediment metagenome</name>
    <dbReference type="NCBI Taxonomy" id="412755"/>
    <lineage>
        <taxon>unclassified sequences</taxon>
        <taxon>metagenomes</taxon>
        <taxon>ecological metagenomes</taxon>
    </lineage>
</organism>
<proteinExistence type="predicted"/>
<name>A0A0F9EAB0_9ZZZZ</name>
<comment type="caution">
    <text evidence="1">The sequence shown here is derived from an EMBL/GenBank/DDBJ whole genome shotgun (WGS) entry which is preliminary data.</text>
</comment>
<protein>
    <submittedName>
        <fullName evidence="1">Uncharacterized protein</fullName>
    </submittedName>
</protein>
<evidence type="ECO:0000313" key="1">
    <source>
        <dbReference type="EMBL" id="KKL20993.1"/>
    </source>
</evidence>
<dbReference type="AlphaFoldDB" id="A0A0F9EAB0"/>
<gene>
    <name evidence="1" type="ORF">LCGC14_2449930</name>
</gene>
<dbReference type="EMBL" id="LAZR01037892">
    <property type="protein sequence ID" value="KKL20993.1"/>
    <property type="molecule type" value="Genomic_DNA"/>
</dbReference>
<sequence length="45" mass="5426">MAECDYYGCHGKATKQIESKLEKKVYFIDVCDDCYNEYKEFMEEK</sequence>